<keyword evidence="3 5" id="KW-0560">Oxidoreductase</keyword>
<dbReference type="Gene3D" id="3.20.20.220">
    <property type="match status" value="1"/>
</dbReference>
<dbReference type="Pfam" id="PF01619">
    <property type="entry name" value="Pro_dh"/>
    <property type="match status" value="1"/>
</dbReference>
<protein>
    <recommendedName>
        <fullName evidence="2 5">Proline dehydrogenase</fullName>
        <ecNumber evidence="2 5">1.5.5.2</ecNumber>
    </recommendedName>
</protein>
<keyword evidence="5" id="KW-0274">FAD</keyword>
<dbReference type="RefSeq" id="XP_040702516.1">
    <property type="nucleotide sequence ID" value="XM_040842148.1"/>
</dbReference>
<dbReference type="PANTHER" id="PTHR13914">
    <property type="entry name" value="PROLINE OXIDASE"/>
    <property type="match status" value="1"/>
</dbReference>
<evidence type="ECO:0000256" key="4">
    <source>
        <dbReference type="ARBA" id="ARBA00023062"/>
    </source>
</evidence>
<dbReference type="InterPro" id="IPR002872">
    <property type="entry name" value="Proline_DH_dom"/>
</dbReference>
<dbReference type="GO" id="GO:0071949">
    <property type="term" value="F:FAD binding"/>
    <property type="evidence" value="ECO:0007669"/>
    <property type="project" value="TreeGrafter"/>
</dbReference>
<keyword evidence="9" id="KW-1185">Reference proteome</keyword>
<evidence type="ECO:0000256" key="1">
    <source>
        <dbReference type="ARBA" id="ARBA00005869"/>
    </source>
</evidence>
<evidence type="ECO:0000256" key="5">
    <source>
        <dbReference type="RuleBase" id="RU364054"/>
    </source>
</evidence>
<feature type="region of interest" description="Disordered" evidence="6">
    <location>
        <begin position="23"/>
        <end position="42"/>
    </location>
</feature>
<dbReference type="OrthoDB" id="5464at2759"/>
<dbReference type="InterPro" id="IPR015659">
    <property type="entry name" value="Proline_oxidase"/>
</dbReference>
<dbReference type="Proteomes" id="UP000184356">
    <property type="component" value="Unassembled WGS sequence"/>
</dbReference>
<feature type="domain" description="Proline dehydrogenase" evidence="7">
    <location>
        <begin position="190"/>
        <end position="463"/>
    </location>
</feature>
<comment type="cofactor">
    <cofactor evidence="5">
        <name>FAD</name>
        <dbReference type="ChEBI" id="CHEBI:57692"/>
    </cofactor>
</comment>
<evidence type="ECO:0000256" key="3">
    <source>
        <dbReference type="ARBA" id="ARBA00023002"/>
    </source>
</evidence>
<evidence type="ECO:0000313" key="8">
    <source>
        <dbReference type="EMBL" id="OJJ58710.1"/>
    </source>
</evidence>
<dbReference type="EC" id="1.5.5.2" evidence="2 5"/>
<evidence type="ECO:0000259" key="7">
    <source>
        <dbReference type="Pfam" id="PF01619"/>
    </source>
</evidence>
<evidence type="ECO:0000313" key="9">
    <source>
        <dbReference type="Proteomes" id="UP000184356"/>
    </source>
</evidence>
<dbReference type="AlphaFoldDB" id="A0A1L9TH01"/>
<comment type="function">
    <text evidence="5">Converts proline to delta-1-pyrroline-5-carboxylate.</text>
</comment>
<accession>A0A1L9TH01</accession>
<organism evidence="8 9">
    <name type="scientific">Aspergillus sydowii CBS 593.65</name>
    <dbReference type="NCBI Taxonomy" id="1036612"/>
    <lineage>
        <taxon>Eukaryota</taxon>
        <taxon>Fungi</taxon>
        <taxon>Dikarya</taxon>
        <taxon>Ascomycota</taxon>
        <taxon>Pezizomycotina</taxon>
        <taxon>Eurotiomycetes</taxon>
        <taxon>Eurotiomycetidae</taxon>
        <taxon>Eurotiales</taxon>
        <taxon>Aspergillaceae</taxon>
        <taxon>Aspergillus</taxon>
        <taxon>Aspergillus subgen. Nidulantes</taxon>
    </lineage>
</organism>
<dbReference type="GO" id="GO:0005739">
    <property type="term" value="C:mitochondrion"/>
    <property type="evidence" value="ECO:0007669"/>
    <property type="project" value="TreeGrafter"/>
</dbReference>
<name>A0A1L9TH01_9EURO</name>
<dbReference type="GO" id="GO:0010133">
    <property type="term" value="P:L-proline catabolic process to L-glutamate"/>
    <property type="evidence" value="ECO:0007669"/>
    <property type="project" value="TreeGrafter"/>
</dbReference>
<dbReference type="PANTHER" id="PTHR13914:SF0">
    <property type="entry name" value="PROLINE DEHYDROGENASE 1, MITOCHONDRIAL"/>
    <property type="match status" value="1"/>
</dbReference>
<evidence type="ECO:0000256" key="2">
    <source>
        <dbReference type="ARBA" id="ARBA00012695"/>
    </source>
</evidence>
<proteinExistence type="inferred from homology"/>
<dbReference type="SUPFAM" id="SSF51730">
    <property type="entry name" value="FAD-linked oxidoreductase"/>
    <property type="match status" value="1"/>
</dbReference>
<comment type="similarity">
    <text evidence="1 5">Belongs to the proline oxidase family.</text>
</comment>
<sequence>MVLLSAGKPAFPRVVAFTPTRGVSTLNTKPKTPQRVRSSSTSVLSEIKASESASGKAPLPPLAALPTSVLLRSLLVATISSKPYLLLPSLKALSFFCKPRKGALFNVDRNPILHGILKATFYKQFCAGETPDEVRRTIQQLNGMGFQGTIMTYAKETVFDHKTQTSVGLGIEKENPDAEGGVLFCQQIEAWRKGTIDTIDTLGENDYLALKLTGAGPTVTDAFSTGSLPPQQMLSALDEISSKCKARGVRILVDAESHHYLAGILRVTLDLMRKFNKDGHARIYNTYQGYLKSTPDTIAAHLAAASEEGFTLGLKLVRGAYIASDERSLIHDTKAETDNAYNGIAQGTLRRELGEFGTSRPFPSVNLFLASHNKESVMAAHALHQQRVREGLPTVPVGFGQLHGMSDEVSFSLLQLKGQGQGQGHPEDGDPKVYKCSTWGGLGECLAYLLRRAIENRDAVSRTGDEYNALKREAARRFRALFGG</sequence>
<evidence type="ECO:0000256" key="6">
    <source>
        <dbReference type="SAM" id="MobiDB-lite"/>
    </source>
</evidence>
<dbReference type="STRING" id="1036612.A0A1L9TH01"/>
<dbReference type="VEuPathDB" id="FungiDB:ASPSYDRAFT_151929"/>
<keyword evidence="4 5" id="KW-0642">Proline metabolism</keyword>
<dbReference type="GeneID" id="63758221"/>
<comment type="catalytic activity">
    <reaction evidence="5">
        <text>L-proline + a quinone = (S)-1-pyrroline-5-carboxylate + a quinol + H(+)</text>
        <dbReference type="Rhea" id="RHEA:23784"/>
        <dbReference type="ChEBI" id="CHEBI:15378"/>
        <dbReference type="ChEBI" id="CHEBI:17388"/>
        <dbReference type="ChEBI" id="CHEBI:24646"/>
        <dbReference type="ChEBI" id="CHEBI:60039"/>
        <dbReference type="ChEBI" id="CHEBI:132124"/>
        <dbReference type="EC" id="1.5.5.2"/>
    </reaction>
</comment>
<dbReference type="InterPro" id="IPR029041">
    <property type="entry name" value="FAD-linked_oxidoreductase-like"/>
</dbReference>
<reference evidence="9" key="1">
    <citation type="journal article" date="2017" name="Genome Biol.">
        <title>Comparative genomics reveals high biological diversity and specific adaptations in the industrially and medically important fungal genus Aspergillus.</title>
        <authorList>
            <person name="de Vries R.P."/>
            <person name="Riley R."/>
            <person name="Wiebenga A."/>
            <person name="Aguilar-Osorio G."/>
            <person name="Amillis S."/>
            <person name="Uchima C.A."/>
            <person name="Anderluh G."/>
            <person name="Asadollahi M."/>
            <person name="Askin M."/>
            <person name="Barry K."/>
            <person name="Battaglia E."/>
            <person name="Bayram O."/>
            <person name="Benocci T."/>
            <person name="Braus-Stromeyer S.A."/>
            <person name="Caldana C."/>
            <person name="Canovas D."/>
            <person name="Cerqueira G.C."/>
            <person name="Chen F."/>
            <person name="Chen W."/>
            <person name="Choi C."/>
            <person name="Clum A."/>
            <person name="Dos Santos R.A."/>
            <person name="Damasio A.R."/>
            <person name="Diallinas G."/>
            <person name="Emri T."/>
            <person name="Fekete E."/>
            <person name="Flipphi M."/>
            <person name="Freyberg S."/>
            <person name="Gallo A."/>
            <person name="Gournas C."/>
            <person name="Habgood R."/>
            <person name="Hainaut M."/>
            <person name="Harispe M.L."/>
            <person name="Henrissat B."/>
            <person name="Hilden K.S."/>
            <person name="Hope R."/>
            <person name="Hossain A."/>
            <person name="Karabika E."/>
            <person name="Karaffa L."/>
            <person name="Karanyi Z."/>
            <person name="Krasevec N."/>
            <person name="Kuo A."/>
            <person name="Kusch H."/>
            <person name="LaButti K."/>
            <person name="Lagendijk E.L."/>
            <person name="Lapidus A."/>
            <person name="Levasseur A."/>
            <person name="Lindquist E."/>
            <person name="Lipzen A."/>
            <person name="Logrieco A.F."/>
            <person name="MacCabe A."/>
            <person name="Maekelae M.R."/>
            <person name="Malavazi I."/>
            <person name="Melin P."/>
            <person name="Meyer V."/>
            <person name="Mielnichuk N."/>
            <person name="Miskei M."/>
            <person name="Molnar A.P."/>
            <person name="Mule G."/>
            <person name="Ngan C.Y."/>
            <person name="Orejas M."/>
            <person name="Orosz E."/>
            <person name="Ouedraogo J.P."/>
            <person name="Overkamp K.M."/>
            <person name="Park H.-S."/>
            <person name="Perrone G."/>
            <person name="Piumi F."/>
            <person name="Punt P.J."/>
            <person name="Ram A.F."/>
            <person name="Ramon A."/>
            <person name="Rauscher S."/>
            <person name="Record E."/>
            <person name="Riano-Pachon D.M."/>
            <person name="Robert V."/>
            <person name="Roehrig J."/>
            <person name="Ruller R."/>
            <person name="Salamov A."/>
            <person name="Salih N.S."/>
            <person name="Samson R.A."/>
            <person name="Sandor E."/>
            <person name="Sanguinetti M."/>
            <person name="Schuetze T."/>
            <person name="Sepcic K."/>
            <person name="Shelest E."/>
            <person name="Sherlock G."/>
            <person name="Sophianopoulou V."/>
            <person name="Squina F.M."/>
            <person name="Sun H."/>
            <person name="Susca A."/>
            <person name="Todd R.B."/>
            <person name="Tsang A."/>
            <person name="Unkles S.E."/>
            <person name="van de Wiele N."/>
            <person name="van Rossen-Uffink D."/>
            <person name="Oliveira J.V."/>
            <person name="Vesth T.C."/>
            <person name="Visser J."/>
            <person name="Yu J.-H."/>
            <person name="Zhou M."/>
            <person name="Andersen M.R."/>
            <person name="Archer D.B."/>
            <person name="Baker S.E."/>
            <person name="Benoit I."/>
            <person name="Brakhage A.A."/>
            <person name="Braus G.H."/>
            <person name="Fischer R."/>
            <person name="Frisvad J.C."/>
            <person name="Goldman G.H."/>
            <person name="Houbraken J."/>
            <person name="Oakley B."/>
            <person name="Pocsi I."/>
            <person name="Scazzocchio C."/>
            <person name="Seiboth B."/>
            <person name="vanKuyk P.A."/>
            <person name="Wortman J."/>
            <person name="Dyer P.S."/>
            <person name="Grigoriev I.V."/>
        </authorList>
    </citation>
    <scope>NUCLEOTIDE SEQUENCE [LARGE SCALE GENOMIC DNA]</scope>
    <source>
        <strain evidence="9">CBS 593.65</strain>
    </source>
</reference>
<dbReference type="GO" id="GO:0004657">
    <property type="term" value="F:proline dehydrogenase activity"/>
    <property type="evidence" value="ECO:0007669"/>
    <property type="project" value="UniProtKB-EC"/>
</dbReference>
<gene>
    <name evidence="8" type="ORF">ASPSYDRAFT_151929</name>
</gene>
<keyword evidence="5" id="KW-0285">Flavoprotein</keyword>
<dbReference type="EMBL" id="KV878586">
    <property type="protein sequence ID" value="OJJ58710.1"/>
    <property type="molecule type" value="Genomic_DNA"/>
</dbReference>